<dbReference type="Gene3D" id="3.30.230.120">
    <property type="match status" value="1"/>
</dbReference>
<evidence type="ECO:0000256" key="5">
    <source>
        <dbReference type="ARBA" id="ARBA00038121"/>
    </source>
</evidence>
<gene>
    <name evidence="8" type="ORF">AOG55_05395</name>
</gene>
<dbReference type="InterPro" id="IPR001174">
    <property type="entry name" value="HddA/FKP"/>
</dbReference>
<accession>A0A0Q0WJS0</accession>
<dbReference type="PRINTS" id="PR00960">
    <property type="entry name" value="LMBPPROTEIN"/>
</dbReference>
<dbReference type="InterPro" id="IPR014606">
    <property type="entry name" value="Heptose_7-P_kinase"/>
</dbReference>
<keyword evidence="3 8" id="KW-0418">Kinase</keyword>
<evidence type="ECO:0000259" key="6">
    <source>
        <dbReference type="Pfam" id="PF00288"/>
    </source>
</evidence>
<comment type="caution">
    <text evidence="8">The sequence shown here is derived from an EMBL/GenBank/DDBJ whole genome shotgun (WGS) entry which is preliminary data.</text>
</comment>
<keyword evidence="1" id="KW-0808">Transferase</keyword>
<dbReference type="SUPFAM" id="SSF55060">
    <property type="entry name" value="GHMP Kinase, C-terminal domain"/>
    <property type="match status" value="1"/>
</dbReference>
<dbReference type="InterPro" id="IPR013750">
    <property type="entry name" value="GHMP_kinase_C_dom"/>
</dbReference>
<dbReference type="InterPro" id="IPR052203">
    <property type="entry name" value="GHMP_Kinase-Related"/>
</dbReference>
<evidence type="ECO:0000256" key="3">
    <source>
        <dbReference type="ARBA" id="ARBA00022777"/>
    </source>
</evidence>
<dbReference type="Pfam" id="PF00288">
    <property type="entry name" value="GHMP_kinases_N"/>
    <property type="match status" value="1"/>
</dbReference>
<dbReference type="Proteomes" id="UP000050301">
    <property type="component" value="Unassembled WGS sequence"/>
</dbReference>
<dbReference type="PROSITE" id="PS00627">
    <property type="entry name" value="GHMP_KINASES_ATP"/>
    <property type="match status" value="1"/>
</dbReference>
<evidence type="ECO:0000256" key="1">
    <source>
        <dbReference type="ARBA" id="ARBA00022679"/>
    </source>
</evidence>
<dbReference type="EMBL" id="LKBH01000081">
    <property type="protein sequence ID" value="KQB35915.1"/>
    <property type="molecule type" value="Genomic_DNA"/>
</dbReference>
<dbReference type="InterPro" id="IPR006204">
    <property type="entry name" value="GHMP_kinase_N_dom"/>
</dbReference>
<evidence type="ECO:0000256" key="4">
    <source>
        <dbReference type="ARBA" id="ARBA00022840"/>
    </source>
</evidence>
<evidence type="ECO:0000256" key="2">
    <source>
        <dbReference type="ARBA" id="ARBA00022741"/>
    </source>
</evidence>
<keyword evidence="9" id="KW-1185">Reference proteome</keyword>
<dbReference type="RefSeq" id="WP_048100965.1">
    <property type="nucleotide sequence ID" value="NZ_LKBH01000081.1"/>
</dbReference>
<dbReference type="GO" id="GO:0050201">
    <property type="term" value="F:fucokinase activity"/>
    <property type="evidence" value="ECO:0007669"/>
    <property type="project" value="TreeGrafter"/>
</dbReference>
<dbReference type="AlphaFoldDB" id="A0A0Q0WJS0"/>
<keyword evidence="4" id="KW-0067">ATP-binding</keyword>
<dbReference type="SUPFAM" id="SSF54211">
    <property type="entry name" value="Ribosomal protein S5 domain 2-like"/>
    <property type="match status" value="1"/>
</dbReference>
<dbReference type="PIRSF" id="PIRSF036406">
    <property type="entry name" value="Hept_kin"/>
    <property type="match status" value="1"/>
</dbReference>
<feature type="domain" description="GHMP kinase N-terminal" evidence="6">
    <location>
        <begin position="83"/>
        <end position="156"/>
    </location>
</feature>
<comment type="similarity">
    <text evidence="5">Belongs to the GHMP kinase family.</text>
</comment>
<dbReference type="GO" id="GO:0042352">
    <property type="term" value="P:GDP-L-fucose salvage"/>
    <property type="evidence" value="ECO:0007669"/>
    <property type="project" value="TreeGrafter"/>
</dbReference>
<keyword evidence="2" id="KW-0547">Nucleotide-binding</keyword>
<name>A0A0Q0WJS0_9ARCH</name>
<dbReference type="PANTHER" id="PTHR32463">
    <property type="entry name" value="L-FUCOSE KINASE"/>
    <property type="match status" value="1"/>
</dbReference>
<reference evidence="8 9" key="1">
    <citation type="submission" date="2015-09" db="EMBL/GenBank/DDBJ databases">
        <title>Heavy metals and arsenic resistance mechanisms in polyextremophilic archaea of the family Ferroplasmaceae.</title>
        <authorList>
            <person name="Bulaev A.G."/>
            <person name="Kanygina A.V."/>
        </authorList>
    </citation>
    <scope>NUCLEOTIDE SEQUENCE [LARGE SCALE GENOMIC DNA]</scope>
    <source>
        <strain evidence="8 9">BH2</strain>
    </source>
</reference>
<evidence type="ECO:0000259" key="7">
    <source>
        <dbReference type="Pfam" id="PF08544"/>
    </source>
</evidence>
<dbReference type="PANTHER" id="PTHR32463:SF0">
    <property type="entry name" value="L-FUCOSE KINASE"/>
    <property type="match status" value="1"/>
</dbReference>
<proteinExistence type="inferred from homology"/>
<evidence type="ECO:0000313" key="9">
    <source>
        <dbReference type="Proteomes" id="UP000050301"/>
    </source>
</evidence>
<dbReference type="InterPro" id="IPR020568">
    <property type="entry name" value="Ribosomal_Su5_D2-typ_SF"/>
</dbReference>
<dbReference type="InterPro" id="IPR036554">
    <property type="entry name" value="GHMP_kinase_C_sf"/>
</dbReference>
<dbReference type="FunCoup" id="A0A0Q0WJS0">
    <property type="interactions" value="101"/>
</dbReference>
<sequence>MKISVYSPLRISFAGGGTDISPFFEKYGGAVFNTTIDRGILLRYTDDKMPLEVSSRDFLKSAIVLKQNSSVEDKIMELFMSNGIKTGKLIINSDVPPGSGLGSSSALITGILKIIYKITNKNKNSYEIAEEAYNIEKTNFGIVLGKQDPYAISVGGLKYMEFSKNSVITEAFNLENDFIETLQKSMLLVYTGKTRESSNALRDQVIKSEKNDSDTLNKLLKIKGLAGSMEKAFKTSDYGEFCNIVNSGWEIKKTLGEKVSSEKVDDIIDFAKSIGARAARLLGGGLEGFILLITPPDNVNNLQKEMLKKSEFVIRVRFDAMGSRMVSPF</sequence>
<dbReference type="Pfam" id="PF08544">
    <property type="entry name" value="GHMP_kinases_C"/>
    <property type="match status" value="1"/>
</dbReference>
<protein>
    <submittedName>
        <fullName evidence="8">Kinase</fullName>
    </submittedName>
</protein>
<dbReference type="InParanoid" id="A0A0Q0WJS0"/>
<dbReference type="InterPro" id="IPR006203">
    <property type="entry name" value="GHMP_knse_ATP-bd_CS"/>
</dbReference>
<dbReference type="GO" id="GO:0005524">
    <property type="term" value="F:ATP binding"/>
    <property type="evidence" value="ECO:0007669"/>
    <property type="project" value="UniProtKB-KW"/>
</dbReference>
<organism evidence="8 9">
    <name type="scientific">Acidiplasma cupricumulans</name>
    <dbReference type="NCBI Taxonomy" id="312540"/>
    <lineage>
        <taxon>Archaea</taxon>
        <taxon>Methanobacteriati</taxon>
        <taxon>Thermoplasmatota</taxon>
        <taxon>Thermoplasmata</taxon>
        <taxon>Thermoplasmatales</taxon>
        <taxon>Ferroplasmaceae</taxon>
        <taxon>Acidiplasma</taxon>
    </lineage>
</organism>
<feature type="domain" description="GHMP kinase C-terminal" evidence="7">
    <location>
        <begin position="229"/>
        <end position="307"/>
    </location>
</feature>
<dbReference type="GeneID" id="84221581"/>
<evidence type="ECO:0000313" key="8">
    <source>
        <dbReference type="EMBL" id="KQB35915.1"/>
    </source>
</evidence>